<gene>
    <name evidence="1" type="ORF">L6452_40446</name>
</gene>
<keyword evidence="2" id="KW-1185">Reference proteome</keyword>
<sequence>MDCSRSYKIFKMPYTDEKGNIVLTNRDCVVAYMPKMPAIEAENEKLKLQNTELKADNVDLNVKLKKAEKQVSTYQAKGAE</sequence>
<comment type="caution">
    <text evidence="1">The sequence shown here is derived from an EMBL/GenBank/DDBJ whole genome shotgun (WGS) entry which is preliminary data.</text>
</comment>
<proteinExistence type="predicted"/>
<evidence type="ECO:0000313" key="2">
    <source>
        <dbReference type="Proteomes" id="UP001055879"/>
    </source>
</evidence>
<evidence type="ECO:0000313" key="1">
    <source>
        <dbReference type="EMBL" id="KAI3669219.1"/>
    </source>
</evidence>
<protein>
    <submittedName>
        <fullName evidence="1">Uncharacterized protein</fullName>
    </submittedName>
</protein>
<name>A0ACB8XN49_ARCLA</name>
<dbReference type="Proteomes" id="UP001055879">
    <property type="component" value="Linkage Group LG16"/>
</dbReference>
<reference evidence="1 2" key="2">
    <citation type="journal article" date="2022" name="Mol. Ecol. Resour.">
        <title>The genomes of chicory, endive, great burdock and yacon provide insights into Asteraceae paleo-polyploidization history and plant inulin production.</title>
        <authorList>
            <person name="Fan W."/>
            <person name="Wang S."/>
            <person name="Wang H."/>
            <person name="Wang A."/>
            <person name="Jiang F."/>
            <person name="Liu H."/>
            <person name="Zhao H."/>
            <person name="Xu D."/>
            <person name="Zhang Y."/>
        </authorList>
    </citation>
    <scope>NUCLEOTIDE SEQUENCE [LARGE SCALE GENOMIC DNA]</scope>
    <source>
        <strain evidence="2">cv. Niubang</strain>
    </source>
</reference>
<organism evidence="1 2">
    <name type="scientific">Arctium lappa</name>
    <name type="common">Greater burdock</name>
    <name type="synonym">Lappa major</name>
    <dbReference type="NCBI Taxonomy" id="4217"/>
    <lineage>
        <taxon>Eukaryota</taxon>
        <taxon>Viridiplantae</taxon>
        <taxon>Streptophyta</taxon>
        <taxon>Embryophyta</taxon>
        <taxon>Tracheophyta</taxon>
        <taxon>Spermatophyta</taxon>
        <taxon>Magnoliopsida</taxon>
        <taxon>eudicotyledons</taxon>
        <taxon>Gunneridae</taxon>
        <taxon>Pentapetalae</taxon>
        <taxon>asterids</taxon>
        <taxon>campanulids</taxon>
        <taxon>Asterales</taxon>
        <taxon>Asteraceae</taxon>
        <taxon>Carduoideae</taxon>
        <taxon>Cardueae</taxon>
        <taxon>Arctiinae</taxon>
        <taxon>Arctium</taxon>
    </lineage>
</organism>
<dbReference type="EMBL" id="CM042062">
    <property type="protein sequence ID" value="KAI3669219.1"/>
    <property type="molecule type" value="Genomic_DNA"/>
</dbReference>
<accession>A0ACB8XN49</accession>
<reference evidence="2" key="1">
    <citation type="journal article" date="2022" name="Mol. Ecol. Resour.">
        <title>The genomes of chicory, endive, great burdock and yacon provide insights into Asteraceae palaeo-polyploidization history and plant inulin production.</title>
        <authorList>
            <person name="Fan W."/>
            <person name="Wang S."/>
            <person name="Wang H."/>
            <person name="Wang A."/>
            <person name="Jiang F."/>
            <person name="Liu H."/>
            <person name="Zhao H."/>
            <person name="Xu D."/>
            <person name="Zhang Y."/>
        </authorList>
    </citation>
    <scope>NUCLEOTIDE SEQUENCE [LARGE SCALE GENOMIC DNA]</scope>
    <source>
        <strain evidence="2">cv. Niubang</strain>
    </source>
</reference>